<name>A0A1B8G6C7_9PEZI</name>
<dbReference type="Proteomes" id="UP000091956">
    <property type="component" value="Unassembled WGS sequence"/>
</dbReference>
<keyword evidence="2" id="KW-0326">Glycosidase</keyword>
<dbReference type="InterPro" id="IPR040719">
    <property type="entry name" value="DUF5597"/>
</dbReference>
<dbReference type="Gene3D" id="2.60.220.20">
    <property type="entry name" value="putative beta-Galactosidase from caulobacter crescentus"/>
    <property type="match status" value="1"/>
</dbReference>
<dbReference type="GeneID" id="28843980"/>
<dbReference type="GO" id="GO:0004565">
    <property type="term" value="F:beta-galactosidase activity"/>
    <property type="evidence" value="ECO:0007669"/>
    <property type="project" value="InterPro"/>
</dbReference>
<gene>
    <name evidence="5" type="ORF">VE01_10594</name>
</gene>
<reference evidence="5 6" key="1">
    <citation type="submission" date="2016-03" db="EMBL/GenBank/DDBJ databases">
        <title>Comparative genomics of Pseudogymnoascus destructans, the fungus causing white-nose syndrome of bats.</title>
        <authorList>
            <person name="Palmer J.M."/>
            <person name="Drees K.P."/>
            <person name="Foster J.T."/>
            <person name="Lindner D.L."/>
        </authorList>
    </citation>
    <scope>NUCLEOTIDE SEQUENCE [LARGE SCALE GENOMIC DNA]</scope>
    <source>
        <strain evidence="5 6">UAMH 10579</strain>
    </source>
</reference>
<feature type="domain" description="DUF5597" evidence="4">
    <location>
        <begin position="355"/>
        <end position="488"/>
    </location>
</feature>
<protein>
    <recommendedName>
        <fullName evidence="7">Glycoside hydrolase 35 catalytic domain-containing protein</fullName>
    </recommendedName>
</protein>
<dbReference type="RefSeq" id="XP_018125114.1">
    <property type="nucleotide sequence ID" value="XM_018279988.2"/>
</dbReference>
<dbReference type="InterPro" id="IPR017853">
    <property type="entry name" value="GH"/>
</dbReference>
<feature type="domain" description="Glycoside hydrolase family 42 N-terminal" evidence="3">
    <location>
        <begin position="13"/>
        <end position="145"/>
    </location>
</feature>
<evidence type="ECO:0000313" key="5">
    <source>
        <dbReference type="EMBL" id="OBT91381.1"/>
    </source>
</evidence>
<dbReference type="STRING" id="342668.A0A1B8G6C7"/>
<organism evidence="5 6">
    <name type="scientific">Pseudogymnoascus verrucosus</name>
    <dbReference type="NCBI Taxonomy" id="342668"/>
    <lineage>
        <taxon>Eukaryota</taxon>
        <taxon>Fungi</taxon>
        <taxon>Dikarya</taxon>
        <taxon>Ascomycota</taxon>
        <taxon>Pezizomycotina</taxon>
        <taxon>Leotiomycetes</taxon>
        <taxon>Thelebolales</taxon>
        <taxon>Thelebolaceae</taxon>
        <taxon>Pseudogymnoascus</taxon>
    </lineage>
</organism>
<evidence type="ECO:0000256" key="1">
    <source>
        <dbReference type="ARBA" id="ARBA00022801"/>
    </source>
</evidence>
<keyword evidence="6" id="KW-1185">Reference proteome</keyword>
<dbReference type="InterPro" id="IPR013529">
    <property type="entry name" value="Glyco_hydro_42_N"/>
</dbReference>
<dbReference type="OrthoDB" id="1657402at2759"/>
<keyword evidence="1" id="KW-0378">Hydrolase</keyword>
<dbReference type="SUPFAM" id="SSF51445">
    <property type="entry name" value="(Trans)glycosidases"/>
    <property type="match status" value="1"/>
</dbReference>
<dbReference type="AlphaFoldDB" id="A0A1B8G6C7"/>
<reference evidence="6" key="2">
    <citation type="journal article" date="2018" name="Nat. Commun.">
        <title>Extreme sensitivity to ultraviolet light in the fungal pathogen causing white-nose syndrome of bats.</title>
        <authorList>
            <person name="Palmer J.M."/>
            <person name="Drees K.P."/>
            <person name="Foster J.T."/>
            <person name="Lindner D.L."/>
        </authorList>
    </citation>
    <scope>NUCLEOTIDE SEQUENCE [LARGE SCALE GENOMIC DNA]</scope>
    <source>
        <strain evidence="6">UAMH 10579</strain>
    </source>
</reference>
<sequence length="522" mass="58427">MSSARYMDGIWKNLVDMGINTVFGPVTWEDIEPEEGKFDFNEIEAVIASAKAYGLRLILLWFGSFKNGMSTYAPSWVKKDAIRFPRMLLQGDTGKLTNSGVLSIFHSECLEADLKAFAKLMEYLKREDRYRTVIMVQVQNEVGLLGDSRDRSQVANDIFNAPVPGEIVKFIAEDWEALLPDFQNNFPGILKVIQKYASSPDIPDWKALFGDSEATDELFMAYHYALYLEKIASEGKKIYDIPFFTNVWQKNPNADAVAGGGGTPGVYPSGGGVPEVLDIWQKFAPSLNCIAPDIYLNDYSATLAKYRHRGQPLLIPEQRRDEYGARRIWEAFGTYQALAASPFGIDTLKAVNSPFTKHYKLLDSISHFVLKAQRNPNSMVGFFFDELQEDGSDLNPPRAIRMGKYDLKISRAFVFGTPGPGAGIVIQLESERFLLVGWGFKVEFKATSPRSTLTGILRFDEKSVVDKVTGMLRTERRLNGDETRSGAWANMPNDQPDPGNIPIPITIPARTMIAEVSVFSLE</sequence>
<dbReference type="Pfam" id="PF02449">
    <property type="entry name" value="Glyco_hydro_42"/>
    <property type="match status" value="1"/>
</dbReference>
<evidence type="ECO:0000259" key="3">
    <source>
        <dbReference type="Pfam" id="PF02449"/>
    </source>
</evidence>
<evidence type="ECO:0000256" key="2">
    <source>
        <dbReference type="ARBA" id="ARBA00023295"/>
    </source>
</evidence>
<dbReference type="GO" id="GO:0005975">
    <property type="term" value="P:carbohydrate metabolic process"/>
    <property type="evidence" value="ECO:0007669"/>
    <property type="project" value="InterPro"/>
</dbReference>
<dbReference type="GO" id="GO:0009341">
    <property type="term" value="C:beta-galactosidase complex"/>
    <property type="evidence" value="ECO:0007669"/>
    <property type="project" value="InterPro"/>
</dbReference>
<dbReference type="EMBL" id="KV460296">
    <property type="protein sequence ID" value="OBT91381.1"/>
    <property type="molecule type" value="Genomic_DNA"/>
</dbReference>
<evidence type="ECO:0008006" key="7">
    <source>
        <dbReference type="Google" id="ProtNLM"/>
    </source>
</evidence>
<dbReference type="FunFam" id="3.20.20.80:FF:000135">
    <property type="entry name" value="Beta-galactosidase, putative, bgl35A"/>
    <property type="match status" value="1"/>
</dbReference>
<evidence type="ECO:0000259" key="4">
    <source>
        <dbReference type="Pfam" id="PF18120"/>
    </source>
</evidence>
<dbReference type="Gene3D" id="3.20.20.80">
    <property type="entry name" value="Glycosidases"/>
    <property type="match status" value="1"/>
</dbReference>
<evidence type="ECO:0000313" key="6">
    <source>
        <dbReference type="Proteomes" id="UP000091956"/>
    </source>
</evidence>
<proteinExistence type="predicted"/>
<accession>A0A1B8G6C7</accession>
<dbReference type="Pfam" id="PF18120">
    <property type="entry name" value="DUF5597"/>
    <property type="match status" value="1"/>
</dbReference>